<evidence type="ECO:0000259" key="3">
    <source>
        <dbReference type="Pfam" id="PF25275"/>
    </source>
</evidence>
<feature type="chain" id="PRO_5039541768" description="Golvesin/Xly CBD-like domain-containing protein" evidence="2">
    <location>
        <begin position="23"/>
        <end position="1522"/>
    </location>
</feature>
<reference evidence="4" key="1">
    <citation type="journal article" date="2014" name="Int. J. Syst. Evol. Microbiol.">
        <title>Complete genome sequence of Corynebacterium casei LMG S-19264T (=DSM 44701T), isolated from a smear-ripened cheese.</title>
        <authorList>
            <consortium name="US DOE Joint Genome Institute (JGI-PGF)"/>
            <person name="Walter F."/>
            <person name="Albersmeier A."/>
            <person name="Kalinowski J."/>
            <person name="Ruckert C."/>
        </authorList>
    </citation>
    <scope>NUCLEOTIDE SEQUENCE</scope>
    <source>
        <strain evidence="4">JCM 4518</strain>
    </source>
</reference>
<feature type="region of interest" description="Disordered" evidence="1">
    <location>
        <begin position="22"/>
        <end position="50"/>
    </location>
</feature>
<name>A0A918SYJ9_9ACTN</name>
<evidence type="ECO:0000256" key="2">
    <source>
        <dbReference type="SAM" id="SignalP"/>
    </source>
</evidence>
<evidence type="ECO:0000256" key="1">
    <source>
        <dbReference type="SAM" id="MobiDB-lite"/>
    </source>
</evidence>
<organism evidence="4 5">
    <name type="scientific">Streptomyces termitum</name>
    <dbReference type="NCBI Taxonomy" id="67368"/>
    <lineage>
        <taxon>Bacteria</taxon>
        <taxon>Bacillati</taxon>
        <taxon>Actinomycetota</taxon>
        <taxon>Actinomycetes</taxon>
        <taxon>Kitasatosporales</taxon>
        <taxon>Streptomycetaceae</taxon>
        <taxon>Streptomyces</taxon>
    </lineage>
</organism>
<dbReference type="Pfam" id="PF25275">
    <property type="entry name" value="Golvesin_C"/>
    <property type="match status" value="1"/>
</dbReference>
<dbReference type="RefSeq" id="WP_189976389.1">
    <property type="nucleotide sequence ID" value="NZ_BMUL01000004.1"/>
</dbReference>
<keyword evidence="2" id="KW-0732">Signal</keyword>
<dbReference type="EMBL" id="BMUL01000004">
    <property type="protein sequence ID" value="GHA78316.1"/>
    <property type="molecule type" value="Genomic_DNA"/>
</dbReference>
<dbReference type="Proteomes" id="UP000644020">
    <property type="component" value="Unassembled WGS sequence"/>
</dbReference>
<gene>
    <name evidence="4" type="ORF">GCM10010305_22050</name>
</gene>
<dbReference type="SUPFAM" id="SSF50969">
    <property type="entry name" value="YVTN repeat-like/Quinoprotein amine dehydrogenase"/>
    <property type="match status" value="1"/>
</dbReference>
<protein>
    <recommendedName>
        <fullName evidence="3">Golvesin/Xly CBD-like domain-containing protein</fullName>
    </recommendedName>
</protein>
<dbReference type="InterPro" id="IPR011044">
    <property type="entry name" value="Quino_amine_DH_bsu"/>
</dbReference>
<feature type="compositionally biased region" description="Low complexity" evidence="1">
    <location>
        <begin position="432"/>
        <end position="490"/>
    </location>
</feature>
<sequence length="1522" mass="162250">MPLAALAASIVLGGLIPVAARADAPSGPPEGSPEAALSSAERGGPEAVPDAQRTAVLGADYRRSGDLAWTTSGDAQGFHLLTARERDGYAWQTTATLSEPGFDTDSWIGNACVTGSGERAVVVYAPRTFTNEPQLMARGGFTAVVDLTTGAVTKLDLQASLSHYNPGCGVDEKAVLTQSGGEDKAATRLFTLDAATGRLSRPIETAGQVTSSVPAKDGTVVGASGGELVRIDAKGARTSLLRTDGVPYRLTPDADGGIVFLDKALDKAPGKAGKKAGKKTGGKAEKTRAKRISAAGIAAADARRTTATLLAEGPPADTGLTRSAAGTVFLTGTAARRVAGVRLPRTFKTLGPVPRATRASTLGEAALTETRWADGQGQVVGSADSDGARPVAVKLTALDSGRAASFEVAPGRRVGARIDEGDRRSPVLESPSAAKPSTGATGSTGTKATGTKATGTKATGTKAAAARTTAATTASTGTTATAAQALASTGTRDEIVESERICSVPRNDPRNQAMQPKPRQVEWAVNMAVRGLLNTHISRPANWKNLEMPAYQPQTLFLNPALDGGGRVPAQVLLGVTAQESNMWQASRVAVPGVTANPLIGNYYGIDLYDGDDVNDWDVNWAKADCGYGITQVTDHMRMAGREGGKGGDAWDYQKQRAVALDYTANVAAGLQILVDKWNTTRRAGLVVNDGDPARLENWTFALWAYNSGFYENTGSGPWGVGWANNPANPEWDAGRSPFMENMAGGEEAADAAHPQDWPYQEKVLGFAAHPPSYLESPNTMVAAFRPAWWNGTPDDVAAAGSAKRNRALVKPPEALFCSPANQCAPDKIGDGAKNDPNAGPCGHPDYKCWWHEPVQWKSDCSYSCGNEFIRFPETWAEEPDGTAYPPVCTTSTGGLPSGAIVIDDVPPNTRSIRPDCPNSAWTNEGTFTFDFGNGETDCPLCGTNWPAKVDLHQLGAGFGGHFYFGHTRKDDLKGQRLKTTGTWTLNSNVNGPARIWVHLPDHGAQTRNAQYTVYTSKGERTRVLDQKGTKNRWVPLGAYMFNGRPKVSLSTITPDGTGDEDIAFDAIAVQPVSARLVERSLTAAAIFDPNQDLNSNMPWLVHTPLRTMTTLYHWGLGHAYRGPKWDDPEKTKEGISAAPRCFTPTPDSGCSGQQTWDIAARWRQQIEAGGYGPRGDGSAPDMSIPVWMAMSNLRPDPSQPASVALANEDSYKIKSEVDVSFLVDDSTGKIVPGSESTGYRVRVGNAHLPHFLTDMMKAIEADYGIRTPYIDYTTQDALEYGRTLRSQPFANGNTPGQAYFPHLRSGRLNSDNTCVDFRAVGGGVHGYRPMVANTYVNDNVKAWVDTIKADPRTNQAVRDFAGDAYSLFFKNDGEVNTYGSQIGNAPPIWQEIAAAFCVDGSVKSTHLANNRDATPSNGIVYQSYMPDLYLYVDDRMTDNLGRPSNAPIRKGNWENFSNIPLASSLLGNAYGICDVTERGSGGNPWAVAPPVPLIGDGPSFRPTEVFHCDDLYSVFKTNTTP</sequence>
<reference evidence="4" key="2">
    <citation type="submission" date="2020-09" db="EMBL/GenBank/DDBJ databases">
        <authorList>
            <person name="Sun Q."/>
            <person name="Ohkuma M."/>
        </authorList>
    </citation>
    <scope>NUCLEOTIDE SEQUENCE</scope>
    <source>
        <strain evidence="4">JCM 4518</strain>
    </source>
</reference>
<evidence type="ECO:0000313" key="4">
    <source>
        <dbReference type="EMBL" id="GHA78316.1"/>
    </source>
</evidence>
<comment type="caution">
    <text evidence="4">The sequence shown here is derived from an EMBL/GenBank/DDBJ whole genome shotgun (WGS) entry which is preliminary data.</text>
</comment>
<feature type="region of interest" description="Disordered" evidence="1">
    <location>
        <begin position="415"/>
        <end position="495"/>
    </location>
</feature>
<keyword evidence="5" id="KW-1185">Reference proteome</keyword>
<feature type="domain" description="Golvesin/Xly CBD-like" evidence="3">
    <location>
        <begin position="978"/>
        <end position="1053"/>
    </location>
</feature>
<feature type="signal peptide" evidence="2">
    <location>
        <begin position="1"/>
        <end position="22"/>
    </location>
</feature>
<proteinExistence type="predicted"/>
<evidence type="ECO:0000313" key="5">
    <source>
        <dbReference type="Proteomes" id="UP000644020"/>
    </source>
</evidence>
<dbReference type="InterPro" id="IPR033803">
    <property type="entry name" value="CBD-like_Golvesin-Xly"/>
</dbReference>
<accession>A0A918SYJ9</accession>
<feature type="compositionally biased region" description="Basic and acidic residues" evidence="1">
    <location>
        <begin position="416"/>
        <end position="426"/>
    </location>
</feature>